<feature type="compositionally biased region" description="Low complexity" evidence="1">
    <location>
        <begin position="263"/>
        <end position="272"/>
    </location>
</feature>
<organism evidence="2 3">
    <name type="scientific">Periplaneta americana</name>
    <name type="common">American cockroach</name>
    <name type="synonym">Blatta americana</name>
    <dbReference type="NCBI Taxonomy" id="6978"/>
    <lineage>
        <taxon>Eukaryota</taxon>
        <taxon>Metazoa</taxon>
        <taxon>Ecdysozoa</taxon>
        <taxon>Arthropoda</taxon>
        <taxon>Hexapoda</taxon>
        <taxon>Insecta</taxon>
        <taxon>Pterygota</taxon>
        <taxon>Neoptera</taxon>
        <taxon>Polyneoptera</taxon>
        <taxon>Dictyoptera</taxon>
        <taxon>Blattodea</taxon>
        <taxon>Blattoidea</taxon>
        <taxon>Blattidae</taxon>
        <taxon>Blattinae</taxon>
        <taxon>Periplaneta</taxon>
    </lineage>
</organism>
<proteinExistence type="predicted"/>
<feature type="region of interest" description="Disordered" evidence="1">
    <location>
        <begin position="439"/>
        <end position="504"/>
    </location>
</feature>
<feature type="compositionally biased region" description="Low complexity" evidence="1">
    <location>
        <begin position="186"/>
        <end position="213"/>
    </location>
</feature>
<accession>A0ABQ8TQ16</accession>
<feature type="region of interest" description="Disordered" evidence="1">
    <location>
        <begin position="84"/>
        <end position="214"/>
    </location>
</feature>
<evidence type="ECO:0000313" key="2">
    <source>
        <dbReference type="EMBL" id="KAJ4447948.1"/>
    </source>
</evidence>
<feature type="region of interest" description="Disordered" evidence="1">
    <location>
        <begin position="321"/>
        <end position="340"/>
    </location>
</feature>
<feature type="compositionally biased region" description="Polar residues" evidence="1">
    <location>
        <begin position="84"/>
        <end position="93"/>
    </location>
</feature>
<keyword evidence="3" id="KW-1185">Reference proteome</keyword>
<sequence>MTRAAIRGKRLPEPVTWASLFISVTRNGADMSLLRVNINNIEYIRRPSYDRHGSRYIEDMGQGTSRLNWVCSCEDGKFNLSATYEEQKPSSPETDVKEHQETKKPPTAKSQPLVPNQRTSTAKDTLLPIMDVESSMDEPNRGTKLRRTFSSCDLVYTKPASDSRRPQGRIGAKSSGGQQYRSHEVLSSAGSSSTNTESSGLSQSNSENSLNSTKSIDSKLHRVFGTSNVYKIKREQAEQLTKQKSNNNSMTPSQLPSLERKSSVNSTTSTGSTDRKSSIGDISSLSELLKKKKKDARRAEIVAAVTKRLYSARKKVDMKPETVEVVPEQENNLEEDDGEPEELKLCSRARARLQELSKKALHAHRGKARRCNDAEAQTDFDSHVMRVKEVAVSTEELYHTPQMFFADNRKLVFTSYGYPSMRQMTPWNPLPIMQRDSLHQEDSFSDDSLDSTSDLESPKEEKPSLWNVISISSGKHFKIDGHNNENDQGWRESSTQTHDSEDETKQFLQNDLDEEPDHFSTCTNDIVDLKEEEHKYELQAEEIELEDVQKVVEHSESCSCRDEVPDGEREDLSLQQIDRHLYTITENSEHSDCNDMTSVESYSVSPNMTDRPVTVIEQPENMLVTSQETCSCRPLRTYYESCPLCLCDTVGPHPLHKSPICSRPTFTLCEMCVTHKKQNHDGQMRKDKMSQTTKDISTNTEIRKSSLNTTLFHDTNRICRYCSKPIKNTRDAANSTNITPTLNTKTEATQYCLSHLPVDIGTQTDNTSLPNMTIMCSTLPGGYSQLLHMTNPALQLDDSIAIFLTGHSTQPIIMKPVQYNRGQQSDSVGVQTESIRGQATDVMESQHGEQTPVSDCHINKSPFWKKSEVTHNTIYQIEDHQVPSHQIVNSPVHQREENFDSNSSVSAWDLDNFSDEEDAPTLPRATVSPVQGTEAAGYQHWTEIKNLILGRNRNVFPYNVTQEEEEEDRPVQRPKGIKKKSVSWSDLSGYGALHTEMVFSSDHNLFDSSQVPPNKINKNSLLDVISTEPWATTRERRHMSTSTSHGPEDVMEDRTLHRRWSVVGVKELSNRQMEGKVHLSAFLREASALVNSLSQATRLLEKGRQLNTRTPMLRAEQEDAVNTVHNELWVAVDKAPYLNQTLPYETEFVYPGSRPLSFTRHHTKSTKNVVIQHQNIIGAAKECNINTQMQLDENNTNGKLNWVYEDACSQNEMNHTDCSDLCKYRHWRNRSLDRTLPFYYPSCTLSSPRAYRQHLVAIRRQIIKASLPFTLTK</sequence>
<feature type="compositionally biased region" description="Polar residues" evidence="1">
    <location>
        <begin position="108"/>
        <end position="123"/>
    </location>
</feature>
<feature type="compositionally biased region" description="Acidic residues" evidence="1">
    <location>
        <begin position="331"/>
        <end position="340"/>
    </location>
</feature>
<dbReference type="Proteomes" id="UP001148838">
    <property type="component" value="Unassembled WGS sequence"/>
</dbReference>
<name>A0ABQ8TQ16_PERAM</name>
<feature type="compositionally biased region" description="Basic and acidic residues" evidence="1">
    <location>
        <begin position="477"/>
        <end position="490"/>
    </location>
</feature>
<evidence type="ECO:0000313" key="3">
    <source>
        <dbReference type="Proteomes" id="UP001148838"/>
    </source>
</evidence>
<feature type="compositionally biased region" description="Polar residues" evidence="1">
    <location>
        <begin position="239"/>
        <end position="256"/>
    </location>
</feature>
<dbReference type="EMBL" id="JAJSOF020000005">
    <property type="protein sequence ID" value="KAJ4447948.1"/>
    <property type="molecule type" value="Genomic_DNA"/>
</dbReference>
<comment type="caution">
    <text evidence="2">The sequence shown here is derived from an EMBL/GenBank/DDBJ whole genome shotgun (WGS) entry which is preliminary data.</text>
</comment>
<protein>
    <submittedName>
        <fullName evidence="2">Uncharacterized protein</fullName>
    </submittedName>
</protein>
<reference evidence="2 3" key="1">
    <citation type="journal article" date="2022" name="Allergy">
        <title>Genome assembly and annotation of Periplaneta americana reveal a comprehensive cockroach allergen profile.</title>
        <authorList>
            <person name="Wang L."/>
            <person name="Xiong Q."/>
            <person name="Saelim N."/>
            <person name="Wang L."/>
            <person name="Nong W."/>
            <person name="Wan A.T."/>
            <person name="Shi M."/>
            <person name="Liu X."/>
            <person name="Cao Q."/>
            <person name="Hui J.H.L."/>
            <person name="Sookrung N."/>
            <person name="Leung T.F."/>
            <person name="Tungtrongchitr A."/>
            <person name="Tsui S.K.W."/>
        </authorList>
    </citation>
    <scope>NUCLEOTIDE SEQUENCE [LARGE SCALE GENOMIC DNA]</scope>
    <source>
        <strain evidence="2">PWHHKU_190912</strain>
    </source>
</reference>
<feature type="region of interest" description="Disordered" evidence="1">
    <location>
        <begin position="239"/>
        <end position="279"/>
    </location>
</feature>
<feature type="compositionally biased region" description="Basic and acidic residues" evidence="1">
    <location>
        <begin position="94"/>
        <end position="104"/>
    </location>
</feature>
<evidence type="ECO:0000256" key="1">
    <source>
        <dbReference type="SAM" id="MobiDB-lite"/>
    </source>
</evidence>
<gene>
    <name evidence="2" type="ORF">ANN_09958</name>
</gene>